<organism evidence="2 3">
    <name type="scientific">Paramuricea clavata</name>
    <name type="common">Red gorgonian</name>
    <name type="synonym">Violescent sea-whip</name>
    <dbReference type="NCBI Taxonomy" id="317549"/>
    <lineage>
        <taxon>Eukaryota</taxon>
        <taxon>Metazoa</taxon>
        <taxon>Cnidaria</taxon>
        <taxon>Anthozoa</taxon>
        <taxon>Octocorallia</taxon>
        <taxon>Malacalcyonacea</taxon>
        <taxon>Plexauridae</taxon>
        <taxon>Paramuricea</taxon>
    </lineage>
</organism>
<sequence>MSQPLWSQPSIRTKPSREKKSMSIFRNGGPIPSLCRTAGTFKNKNTKSWFRNNLEKLLQKRLEIRLSGEKICDNSWENILEVYRDLWLHKKQRDDMVEDGIASDAMRKKVSKDDVTNDDADATALFGIFGTKQRIKIGKILKDHGLYAPYNMANNLQYVVTLPKAEEIMNAQANEKVEGYSLENIELEYNNNNNNNFI</sequence>
<feature type="region of interest" description="Disordered" evidence="1">
    <location>
        <begin position="1"/>
        <end position="25"/>
    </location>
</feature>
<dbReference type="AlphaFoldDB" id="A0A6S7J864"/>
<dbReference type="EMBL" id="CACRXK020014381">
    <property type="protein sequence ID" value="CAB4026748.1"/>
    <property type="molecule type" value="Genomic_DNA"/>
</dbReference>
<comment type="caution">
    <text evidence="2">The sequence shown here is derived from an EMBL/GenBank/DDBJ whole genome shotgun (WGS) entry which is preliminary data.</text>
</comment>
<keyword evidence="3" id="KW-1185">Reference proteome</keyword>
<accession>A0A6S7J864</accession>
<evidence type="ECO:0000256" key="1">
    <source>
        <dbReference type="SAM" id="MobiDB-lite"/>
    </source>
</evidence>
<dbReference type="Proteomes" id="UP001152795">
    <property type="component" value="Unassembled WGS sequence"/>
</dbReference>
<evidence type="ECO:0000313" key="2">
    <source>
        <dbReference type="EMBL" id="CAB4026748.1"/>
    </source>
</evidence>
<evidence type="ECO:0000313" key="3">
    <source>
        <dbReference type="Proteomes" id="UP001152795"/>
    </source>
</evidence>
<gene>
    <name evidence="2" type="ORF">PACLA_8A005705</name>
</gene>
<reference evidence="2" key="1">
    <citation type="submission" date="2020-04" db="EMBL/GenBank/DDBJ databases">
        <authorList>
            <person name="Alioto T."/>
            <person name="Alioto T."/>
            <person name="Gomez Garrido J."/>
        </authorList>
    </citation>
    <scope>NUCLEOTIDE SEQUENCE</scope>
    <source>
        <strain evidence="2">A484AB</strain>
    </source>
</reference>
<feature type="compositionally biased region" description="Polar residues" evidence="1">
    <location>
        <begin position="1"/>
        <end position="13"/>
    </location>
</feature>
<proteinExistence type="predicted"/>
<dbReference type="OrthoDB" id="5989505at2759"/>
<name>A0A6S7J864_PARCT</name>
<protein>
    <submittedName>
        <fullName evidence="2">Uncharacterized protein</fullName>
    </submittedName>
</protein>